<dbReference type="InterPro" id="IPR036569">
    <property type="entry name" value="RpiB_LacA_LacB_sf"/>
</dbReference>
<dbReference type="GO" id="GO:0009052">
    <property type="term" value="P:pentose-phosphate shunt, non-oxidative branch"/>
    <property type="evidence" value="ECO:0007669"/>
    <property type="project" value="TreeGrafter"/>
</dbReference>
<dbReference type="NCBIfam" id="NF004051">
    <property type="entry name" value="PRK05571.1"/>
    <property type="match status" value="1"/>
</dbReference>
<dbReference type="GO" id="GO:0004751">
    <property type="term" value="F:ribose-5-phosphate isomerase activity"/>
    <property type="evidence" value="ECO:0007669"/>
    <property type="project" value="TreeGrafter"/>
</dbReference>
<evidence type="ECO:0000256" key="1">
    <source>
        <dbReference type="ARBA" id="ARBA00008754"/>
    </source>
</evidence>
<dbReference type="PANTHER" id="PTHR30345:SF0">
    <property type="entry name" value="DNA DAMAGE-REPAIR_TOLERATION PROTEIN DRT102"/>
    <property type="match status" value="1"/>
</dbReference>
<evidence type="ECO:0000313" key="3">
    <source>
        <dbReference type="EMBL" id="BBM85446.1"/>
    </source>
</evidence>
<accession>A0A5S9F469</accession>
<dbReference type="Gene3D" id="3.40.1400.10">
    <property type="entry name" value="Sugar-phosphate isomerase, RpiB/LacA/LacB"/>
    <property type="match status" value="1"/>
</dbReference>
<organism evidence="3 4">
    <name type="scientific">Uabimicrobium amorphum</name>
    <dbReference type="NCBI Taxonomy" id="2596890"/>
    <lineage>
        <taxon>Bacteria</taxon>
        <taxon>Pseudomonadati</taxon>
        <taxon>Planctomycetota</taxon>
        <taxon>Candidatus Uabimicrobiia</taxon>
        <taxon>Candidatus Uabimicrobiales</taxon>
        <taxon>Candidatus Uabimicrobiaceae</taxon>
        <taxon>Candidatus Uabimicrobium</taxon>
    </lineage>
</organism>
<dbReference type="SUPFAM" id="SSF89623">
    <property type="entry name" value="Ribose/Galactose isomerase RpiB/AlsB"/>
    <property type="match status" value="1"/>
</dbReference>
<sequence>MVDRVKIEQLVKEKLLARMGENSSTTKPLDFVNEEHVRSLDKSAKYISITSNAVITTLARDLAETHNIEFRVVSGNQSVSSVPQNPRSIAIGCDHGGFPLKKVLISELHKWGYDVCDMGTHSTDSVDYPDFAHAVAEMVSQKNCIFGIVIDGAGIGSAMTANKVPGVRAAHCHNLFEVKNSKEHNNANVLSLGARVIGEGLAIEMVKTWLDTPFAGGRHQRRVDKIMATERKYLRG</sequence>
<dbReference type="Pfam" id="PF02502">
    <property type="entry name" value="LacAB_rpiB"/>
    <property type="match status" value="1"/>
</dbReference>
<keyword evidence="2 3" id="KW-0413">Isomerase</keyword>
<dbReference type="NCBIfam" id="TIGR01120">
    <property type="entry name" value="rpiB"/>
    <property type="match status" value="1"/>
</dbReference>
<proteinExistence type="inferred from homology"/>
<dbReference type="EMBL" id="AP019860">
    <property type="protein sequence ID" value="BBM85446.1"/>
    <property type="molecule type" value="Genomic_DNA"/>
</dbReference>
<keyword evidence="4" id="KW-1185">Reference proteome</keyword>
<name>A0A5S9F469_UABAM</name>
<dbReference type="InterPro" id="IPR004785">
    <property type="entry name" value="RpiB"/>
</dbReference>
<evidence type="ECO:0000313" key="4">
    <source>
        <dbReference type="Proteomes" id="UP000326354"/>
    </source>
</evidence>
<reference evidence="3 4" key="1">
    <citation type="submission" date="2019-08" db="EMBL/GenBank/DDBJ databases">
        <title>Complete genome sequence of Candidatus Uab amorphum.</title>
        <authorList>
            <person name="Shiratori T."/>
            <person name="Suzuki S."/>
            <person name="Kakizawa Y."/>
            <person name="Ishida K."/>
        </authorList>
    </citation>
    <scope>NUCLEOTIDE SEQUENCE [LARGE SCALE GENOMIC DNA]</scope>
    <source>
        <strain evidence="3 4">SRT547</strain>
    </source>
</reference>
<protein>
    <submittedName>
        <fullName evidence="3">Ribose-5-phosphate isomerase</fullName>
    </submittedName>
</protein>
<dbReference type="AlphaFoldDB" id="A0A5S9F469"/>
<dbReference type="GO" id="GO:0019316">
    <property type="term" value="P:D-allose catabolic process"/>
    <property type="evidence" value="ECO:0007669"/>
    <property type="project" value="TreeGrafter"/>
</dbReference>
<dbReference type="NCBIfam" id="TIGR00689">
    <property type="entry name" value="rpiB_lacA_lacB"/>
    <property type="match status" value="1"/>
</dbReference>
<dbReference type="PANTHER" id="PTHR30345">
    <property type="entry name" value="RIBOSE-5-PHOSPHATE ISOMERASE B"/>
    <property type="match status" value="1"/>
</dbReference>
<dbReference type="KEGG" id="uam:UABAM_03813"/>
<gene>
    <name evidence="3" type="ORF">UABAM_03813</name>
</gene>
<evidence type="ECO:0000256" key="2">
    <source>
        <dbReference type="ARBA" id="ARBA00023235"/>
    </source>
</evidence>
<dbReference type="Proteomes" id="UP000326354">
    <property type="component" value="Chromosome"/>
</dbReference>
<comment type="similarity">
    <text evidence="1">Belongs to the LacAB/RpiB family.</text>
</comment>
<dbReference type="InterPro" id="IPR003500">
    <property type="entry name" value="RpiB_LacA_LacB"/>
</dbReference>